<dbReference type="SUPFAM" id="SSF54060">
    <property type="entry name" value="His-Me finger endonucleases"/>
    <property type="match status" value="1"/>
</dbReference>
<dbReference type="InterPro" id="IPR044930">
    <property type="entry name" value="Homing_endonuclease_His-Me"/>
</dbReference>
<feature type="domain" description="HNH nuclease" evidence="1">
    <location>
        <begin position="54"/>
        <end position="95"/>
    </location>
</feature>
<organism evidence="2">
    <name type="scientific">marine sediment metagenome</name>
    <dbReference type="NCBI Taxonomy" id="412755"/>
    <lineage>
        <taxon>unclassified sequences</taxon>
        <taxon>metagenomes</taxon>
        <taxon>ecological metagenomes</taxon>
    </lineage>
</organism>
<reference evidence="2" key="1">
    <citation type="journal article" date="2015" name="Nature">
        <title>Complex archaea that bridge the gap between prokaryotes and eukaryotes.</title>
        <authorList>
            <person name="Spang A."/>
            <person name="Saw J.H."/>
            <person name="Jorgensen S.L."/>
            <person name="Zaremba-Niedzwiedzka K."/>
            <person name="Martijn J."/>
            <person name="Lind A.E."/>
            <person name="van Eijk R."/>
            <person name="Schleper C."/>
            <person name="Guy L."/>
            <person name="Ettema T.J."/>
        </authorList>
    </citation>
    <scope>NUCLEOTIDE SEQUENCE</scope>
</reference>
<dbReference type="EMBL" id="LAZR01059038">
    <property type="protein sequence ID" value="KKK68632.1"/>
    <property type="molecule type" value="Genomic_DNA"/>
</dbReference>
<proteinExistence type="predicted"/>
<comment type="caution">
    <text evidence="2">The sequence shown here is derived from an EMBL/GenBank/DDBJ whole genome shotgun (WGS) entry which is preliminary data.</text>
</comment>
<sequence length="150" mass="17117">FGDPRLPAHFWAKVRIGSAPVHRPDLGPCWEWIAGRNSAGYGCFYDDGKPQIRAHRFAYEKLIGPILVGLEADHLCRLPPCVNPNHIEPVTHRENILRGNTGNTHNSIKTHCPQGHPYGEANTYRYPDGRRSCRACSRSNRRRERKRGRN</sequence>
<dbReference type="Gene3D" id="3.90.75.10">
    <property type="entry name" value="Homing Intron 3 (I-ppo) Encoded Endonuclease, Chain A"/>
    <property type="match status" value="1"/>
</dbReference>
<name>A0A0F8XHK1_9ZZZZ</name>
<dbReference type="Pfam" id="PF13392">
    <property type="entry name" value="HNH_3"/>
    <property type="match status" value="1"/>
</dbReference>
<protein>
    <recommendedName>
        <fullName evidence="1">HNH nuclease domain-containing protein</fullName>
    </recommendedName>
</protein>
<evidence type="ECO:0000313" key="2">
    <source>
        <dbReference type="EMBL" id="KKK68632.1"/>
    </source>
</evidence>
<dbReference type="AlphaFoldDB" id="A0A0F8XHK1"/>
<accession>A0A0F8XHK1</accession>
<evidence type="ECO:0000259" key="1">
    <source>
        <dbReference type="Pfam" id="PF13392"/>
    </source>
</evidence>
<dbReference type="InterPro" id="IPR003615">
    <property type="entry name" value="HNH_nuc"/>
</dbReference>
<dbReference type="InterPro" id="IPR044925">
    <property type="entry name" value="His-Me_finger_sf"/>
</dbReference>
<dbReference type="GO" id="GO:0004519">
    <property type="term" value="F:endonuclease activity"/>
    <property type="evidence" value="ECO:0007669"/>
    <property type="project" value="InterPro"/>
</dbReference>
<gene>
    <name evidence="2" type="ORF">LCGC14_2942090</name>
</gene>
<feature type="non-terminal residue" evidence="2">
    <location>
        <position position="1"/>
    </location>
</feature>